<proteinExistence type="inferred from homology"/>
<comment type="similarity">
    <text evidence="1">Belongs to the sigma-70 factor family. ECF subfamily.</text>
</comment>
<dbReference type="GO" id="GO:0003677">
    <property type="term" value="F:DNA binding"/>
    <property type="evidence" value="ECO:0007669"/>
    <property type="project" value="InterPro"/>
</dbReference>
<sequence>MDKQRENILLAKIRGGDKKAFEALFRQYYPHLCLYTTKVLKNPSAAEEIVQELFVLLWENRKKTKIESSLQNYLFRAVKNHCLNYIKHNQIVNEHSKKVLAQTEKFYSGENIDTQQELFQKIEESISELPEKRQKIFRMSREEGLKYNEIALKLNISVKTVETQIGLAISTLRKKLRHFLIF</sequence>
<dbReference type="RefSeq" id="WP_073003057.1">
    <property type="nucleotide sequence ID" value="NZ_FQUM01000009.1"/>
</dbReference>
<dbReference type="InterPro" id="IPR013324">
    <property type="entry name" value="RNA_pol_sigma_r3/r4-like"/>
</dbReference>
<dbReference type="GO" id="GO:0006352">
    <property type="term" value="P:DNA-templated transcription initiation"/>
    <property type="evidence" value="ECO:0007669"/>
    <property type="project" value="InterPro"/>
</dbReference>
<evidence type="ECO:0000256" key="4">
    <source>
        <dbReference type="ARBA" id="ARBA00023163"/>
    </source>
</evidence>
<dbReference type="InterPro" id="IPR013325">
    <property type="entry name" value="RNA_pol_sigma_r2"/>
</dbReference>
<evidence type="ECO:0000259" key="6">
    <source>
        <dbReference type="Pfam" id="PF08281"/>
    </source>
</evidence>
<dbReference type="Pfam" id="PF04542">
    <property type="entry name" value="Sigma70_r2"/>
    <property type="match status" value="1"/>
</dbReference>
<evidence type="ECO:0000256" key="2">
    <source>
        <dbReference type="ARBA" id="ARBA00023015"/>
    </source>
</evidence>
<dbReference type="NCBIfam" id="TIGR02985">
    <property type="entry name" value="Sig70_bacteroi1"/>
    <property type="match status" value="1"/>
</dbReference>
<protein>
    <submittedName>
        <fullName evidence="7">RNA polymerase sigma-70 factor, ECF subfamily</fullName>
    </submittedName>
</protein>
<name>A0A1M5EMK3_9BACT</name>
<dbReference type="OrthoDB" id="9782991at2"/>
<evidence type="ECO:0000259" key="5">
    <source>
        <dbReference type="Pfam" id="PF04542"/>
    </source>
</evidence>
<keyword evidence="3" id="KW-0731">Sigma factor</keyword>
<dbReference type="Gene3D" id="1.10.10.10">
    <property type="entry name" value="Winged helix-like DNA-binding domain superfamily/Winged helix DNA-binding domain"/>
    <property type="match status" value="1"/>
</dbReference>
<evidence type="ECO:0000256" key="3">
    <source>
        <dbReference type="ARBA" id="ARBA00023082"/>
    </source>
</evidence>
<dbReference type="PANTHER" id="PTHR43133:SF46">
    <property type="entry name" value="RNA POLYMERASE SIGMA-70 FACTOR ECF SUBFAMILY"/>
    <property type="match status" value="1"/>
</dbReference>
<dbReference type="AlphaFoldDB" id="A0A1M5EMK3"/>
<keyword evidence="2" id="KW-0805">Transcription regulation</keyword>
<dbReference type="InterPro" id="IPR039425">
    <property type="entry name" value="RNA_pol_sigma-70-like"/>
</dbReference>
<dbReference type="STRING" id="1484053.SAMN05444274_10990"/>
<feature type="domain" description="RNA polymerase sigma factor 70 region 4 type 2" evidence="6">
    <location>
        <begin position="120"/>
        <end position="169"/>
    </location>
</feature>
<feature type="domain" description="RNA polymerase sigma-70 region 2" evidence="5">
    <location>
        <begin position="24"/>
        <end position="90"/>
    </location>
</feature>
<dbReference type="Gene3D" id="1.10.1740.10">
    <property type="match status" value="1"/>
</dbReference>
<dbReference type="InterPro" id="IPR014284">
    <property type="entry name" value="RNA_pol_sigma-70_dom"/>
</dbReference>
<keyword evidence="4" id="KW-0804">Transcription</keyword>
<organism evidence="7 8">
    <name type="scientific">Mariniphaga anaerophila</name>
    <dbReference type="NCBI Taxonomy" id="1484053"/>
    <lineage>
        <taxon>Bacteria</taxon>
        <taxon>Pseudomonadati</taxon>
        <taxon>Bacteroidota</taxon>
        <taxon>Bacteroidia</taxon>
        <taxon>Marinilabiliales</taxon>
        <taxon>Prolixibacteraceae</taxon>
        <taxon>Mariniphaga</taxon>
    </lineage>
</organism>
<dbReference type="InterPro" id="IPR036388">
    <property type="entry name" value="WH-like_DNA-bd_sf"/>
</dbReference>
<dbReference type="InterPro" id="IPR007627">
    <property type="entry name" value="RNA_pol_sigma70_r2"/>
</dbReference>
<dbReference type="CDD" id="cd06171">
    <property type="entry name" value="Sigma70_r4"/>
    <property type="match status" value="1"/>
</dbReference>
<dbReference type="InterPro" id="IPR014327">
    <property type="entry name" value="RNA_pol_sigma70_bacteroid"/>
</dbReference>
<reference evidence="7 8" key="1">
    <citation type="submission" date="2016-11" db="EMBL/GenBank/DDBJ databases">
        <authorList>
            <person name="Jaros S."/>
            <person name="Januszkiewicz K."/>
            <person name="Wedrychowicz H."/>
        </authorList>
    </citation>
    <scope>NUCLEOTIDE SEQUENCE [LARGE SCALE GENOMIC DNA]</scope>
    <source>
        <strain evidence="7 8">DSM 26910</strain>
    </source>
</reference>
<accession>A0A1M5EMK3</accession>
<dbReference type="InterPro" id="IPR013249">
    <property type="entry name" value="RNA_pol_sigma70_r4_t2"/>
</dbReference>
<dbReference type="Proteomes" id="UP000184164">
    <property type="component" value="Unassembled WGS sequence"/>
</dbReference>
<dbReference type="EMBL" id="FQUM01000009">
    <property type="protein sequence ID" value="SHF80262.1"/>
    <property type="molecule type" value="Genomic_DNA"/>
</dbReference>
<dbReference type="SUPFAM" id="SSF88946">
    <property type="entry name" value="Sigma2 domain of RNA polymerase sigma factors"/>
    <property type="match status" value="1"/>
</dbReference>
<dbReference type="NCBIfam" id="TIGR02937">
    <property type="entry name" value="sigma70-ECF"/>
    <property type="match status" value="1"/>
</dbReference>
<dbReference type="SUPFAM" id="SSF88659">
    <property type="entry name" value="Sigma3 and sigma4 domains of RNA polymerase sigma factors"/>
    <property type="match status" value="1"/>
</dbReference>
<evidence type="ECO:0000313" key="7">
    <source>
        <dbReference type="EMBL" id="SHF80262.1"/>
    </source>
</evidence>
<gene>
    <name evidence="7" type="ORF">SAMN05444274_10990</name>
</gene>
<dbReference type="GO" id="GO:0016987">
    <property type="term" value="F:sigma factor activity"/>
    <property type="evidence" value="ECO:0007669"/>
    <property type="project" value="UniProtKB-KW"/>
</dbReference>
<evidence type="ECO:0000256" key="1">
    <source>
        <dbReference type="ARBA" id="ARBA00010641"/>
    </source>
</evidence>
<dbReference type="Pfam" id="PF08281">
    <property type="entry name" value="Sigma70_r4_2"/>
    <property type="match status" value="1"/>
</dbReference>
<evidence type="ECO:0000313" key="8">
    <source>
        <dbReference type="Proteomes" id="UP000184164"/>
    </source>
</evidence>
<keyword evidence="8" id="KW-1185">Reference proteome</keyword>
<dbReference type="PANTHER" id="PTHR43133">
    <property type="entry name" value="RNA POLYMERASE ECF-TYPE SIGMA FACTO"/>
    <property type="match status" value="1"/>
</dbReference>